<dbReference type="EMBL" id="JBEWZI010000003">
    <property type="protein sequence ID" value="MET7013266.1"/>
    <property type="molecule type" value="Genomic_DNA"/>
</dbReference>
<dbReference type="Pfam" id="PF08279">
    <property type="entry name" value="HTH_11"/>
    <property type="match status" value="1"/>
</dbReference>
<evidence type="ECO:0000313" key="3">
    <source>
        <dbReference type="EMBL" id="MET7013266.1"/>
    </source>
</evidence>
<dbReference type="PROSITE" id="PS52050">
    <property type="entry name" value="WYL"/>
    <property type="match status" value="1"/>
</dbReference>
<accession>A0ABV2TH72</accession>
<feature type="domain" description="WYL" evidence="2">
    <location>
        <begin position="134"/>
        <end position="199"/>
    </location>
</feature>
<dbReference type="InterPro" id="IPR036388">
    <property type="entry name" value="WH-like_DNA-bd_sf"/>
</dbReference>
<feature type="domain" description="Helix-turn-helix type 11" evidence="1">
    <location>
        <begin position="6"/>
        <end position="59"/>
    </location>
</feature>
<dbReference type="Gene3D" id="1.10.10.10">
    <property type="entry name" value="Winged helix-like DNA-binding domain superfamily/Winged helix DNA-binding domain"/>
    <property type="match status" value="1"/>
</dbReference>
<proteinExistence type="predicted"/>
<dbReference type="InterPro" id="IPR026881">
    <property type="entry name" value="WYL_dom"/>
</dbReference>
<keyword evidence="4" id="KW-1185">Reference proteome</keyword>
<dbReference type="InterPro" id="IPR036390">
    <property type="entry name" value="WH_DNA-bd_sf"/>
</dbReference>
<protein>
    <submittedName>
        <fullName evidence="3">YafY family protein</fullName>
    </submittedName>
</protein>
<dbReference type="PANTHER" id="PTHR34580">
    <property type="match status" value="1"/>
</dbReference>
<dbReference type="RefSeq" id="WP_354599730.1">
    <property type="nucleotide sequence ID" value="NZ_JBEWZI010000003.1"/>
</dbReference>
<gene>
    <name evidence="3" type="ORF">ABXR19_03630</name>
</gene>
<evidence type="ECO:0000313" key="4">
    <source>
        <dbReference type="Proteomes" id="UP001549691"/>
    </source>
</evidence>
<evidence type="ECO:0000259" key="2">
    <source>
        <dbReference type="Pfam" id="PF13280"/>
    </source>
</evidence>
<name>A0ABV2TH72_9RHOO</name>
<dbReference type="Proteomes" id="UP001549691">
    <property type="component" value="Unassembled WGS sequence"/>
</dbReference>
<dbReference type="Pfam" id="PF13280">
    <property type="entry name" value="WYL"/>
    <property type="match status" value="1"/>
</dbReference>
<dbReference type="InterPro" id="IPR013196">
    <property type="entry name" value="HTH_11"/>
</dbReference>
<dbReference type="PANTHER" id="PTHR34580:SF3">
    <property type="entry name" value="PROTEIN PAFB"/>
    <property type="match status" value="1"/>
</dbReference>
<reference evidence="3 4" key="1">
    <citation type="submission" date="2024-07" db="EMBL/GenBank/DDBJ databases">
        <title>Uliginosibacterium flavum JJ3220;KACC:17644.</title>
        <authorList>
            <person name="Kim M.K."/>
        </authorList>
    </citation>
    <scope>NUCLEOTIDE SEQUENCE [LARGE SCALE GENOMIC DNA]</scope>
    <source>
        <strain evidence="3 4">KACC:17644</strain>
    </source>
</reference>
<sequence>MRRADRLFRLVELLRARRHATGAWLAEQLQVSLRTLYRDIHDLTLSGVPIEGEAGVGYRLRYRLDVPPLLFNPEELEALRVGARMVQAWGDAELAAAAGVALAKIHNVLPEALKREAQIARLFVPPCGQARLPWLQPLRVAVRERRFVRVDYVREDGTPSLRTLWPLGLFFWGRAWTLIGWCDLRGDFRHFRVDRIQQLDALDELFPDQPGRRLADFFDQLERREGIRVKRD</sequence>
<dbReference type="SUPFAM" id="SSF46785">
    <property type="entry name" value="Winged helix' DNA-binding domain"/>
    <property type="match status" value="1"/>
</dbReference>
<dbReference type="InterPro" id="IPR051534">
    <property type="entry name" value="CBASS_pafABC_assoc_protein"/>
</dbReference>
<evidence type="ECO:0000259" key="1">
    <source>
        <dbReference type="Pfam" id="PF08279"/>
    </source>
</evidence>
<comment type="caution">
    <text evidence="3">The sequence shown here is derived from an EMBL/GenBank/DDBJ whole genome shotgun (WGS) entry which is preliminary data.</text>
</comment>
<organism evidence="3 4">
    <name type="scientific">Uliginosibacterium flavum</name>
    <dbReference type="NCBI Taxonomy" id="1396831"/>
    <lineage>
        <taxon>Bacteria</taxon>
        <taxon>Pseudomonadati</taxon>
        <taxon>Pseudomonadota</taxon>
        <taxon>Betaproteobacteria</taxon>
        <taxon>Rhodocyclales</taxon>
        <taxon>Zoogloeaceae</taxon>
        <taxon>Uliginosibacterium</taxon>
    </lineage>
</organism>